<evidence type="ECO:0000313" key="7">
    <source>
        <dbReference type="Proteomes" id="UP001345691"/>
    </source>
</evidence>
<evidence type="ECO:0000259" key="5">
    <source>
        <dbReference type="PROSITE" id="PS50865"/>
    </source>
</evidence>
<evidence type="ECO:0000256" key="2">
    <source>
        <dbReference type="ARBA" id="ARBA00022771"/>
    </source>
</evidence>
<gene>
    <name evidence="6" type="ORF">LTR69_009169</name>
</gene>
<dbReference type="PROSITE" id="PS50865">
    <property type="entry name" value="ZF_MYND_2"/>
    <property type="match status" value="1"/>
</dbReference>
<proteinExistence type="predicted"/>
<accession>A0ABR0J0V2</accession>
<dbReference type="Gene3D" id="6.10.140.2220">
    <property type="match status" value="1"/>
</dbReference>
<keyword evidence="1" id="KW-0479">Metal-binding</keyword>
<name>A0ABR0J0V2_9EURO</name>
<organism evidence="6 7">
    <name type="scientific">Exophiala sideris</name>
    <dbReference type="NCBI Taxonomy" id="1016849"/>
    <lineage>
        <taxon>Eukaryota</taxon>
        <taxon>Fungi</taxon>
        <taxon>Dikarya</taxon>
        <taxon>Ascomycota</taxon>
        <taxon>Pezizomycotina</taxon>
        <taxon>Eurotiomycetes</taxon>
        <taxon>Chaetothyriomycetidae</taxon>
        <taxon>Chaetothyriales</taxon>
        <taxon>Herpotrichiellaceae</taxon>
        <taxon>Exophiala</taxon>
    </lineage>
</organism>
<reference evidence="6 7" key="1">
    <citation type="submission" date="2023-08" db="EMBL/GenBank/DDBJ databases">
        <title>Black Yeasts Isolated from many extreme environments.</title>
        <authorList>
            <person name="Coleine C."/>
            <person name="Stajich J.E."/>
            <person name="Selbmann L."/>
        </authorList>
    </citation>
    <scope>NUCLEOTIDE SEQUENCE [LARGE SCALE GENOMIC DNA]</scope>
    <source>
        <strain evidence="6 7">CCFEE 6328</strain>
    </source>
</reference>
<dbReference type="Pfam" id="PF01753">
    <property type="entry name" value="zf-MYND"/>
    <property type="match status" value="1"/>
</dbReference>
<dbReference type="Proteomes" id="UP001345691">
    <property type="component" value="Unassembled WGS sequence"/>
</dbReference>
<comment type="caution">
    <text evidence="6">The sequence shown here is derived from an EMBL/GenBank/DDBJ whole genome shotgun (WGS) entry which is preliminary data.</text>
</comment>
<evidence type="ECO:0000256" key="1">
    <source>
        <dbReference type="ARBA" id="ARBA00022723"/>
    </source>
</evidence>
<keyword evidence="3" id="KW-0862">Zinc</keyword>
<evidence type="ECO:0000313" key="6">
    <source>
        <dbReference type="EMBL" id="KAK5053525.1"/>
    </source>
</evidence>
<evidence type="ECO:0000256" key="3">
    <source>
        <dbReference type="ARBA" id="ARBA00022833"/>
    </source>
</evidence>
<dbReference type="InterPro" id="IPR002893">
    <property type="entry name" value="Znf_MYND"/>
</dbReference>
<evidence type="ECO:0000256" key="4">
    <source>
        <dbReference type="PROSITE-ProRule" id="PRU00134"/>
    </source>
</evidence>
<dbReference type="SUPFAM" id="SSF144232">
    <property type="entry name" value="HIT/MYND zinc finger-like"/>
    <property type="match status" value="1"/>
</dbReference>
<feature type="domain" description="MYND-type" evidence="5">
    <location>
        <begin position="10"/>
        <end position="47"/>
    </location>
</feature>
<keyword evidence="2 4" id="KW-0863">Zinc-finger</keyword>
<dbReference type="EMBL" id="JAVRRF010000025">
    <property type="protein sequence ID" value="KAK5053525.1"/>
    <property type="molecule type" value="Genomic_DNA"/>
</dbReference>
<keyword evidence="7" id="KW-1185">Reference proteome</keyword>
<protein>
    <recommendedName>
        <fullName evidence="5">MYND-type domain-containing protein</fullName>
    </recommendedName>
</protein>
<sequence length="328" mass="38553">MATTTLVTRCPVCKITSKLRKCQGRHVVSYCGPDHQASDWKLHKVKCNSIRKLHASLRREEEKLRLLPGDLETDPAWGIANNMFEHAKGRFWEVEETRLYMKFRHGLVQELLEVKTVEAVWEAFFHCMNMLQHDPEDHIGVFRMFVPLQIRFLYMRGKRVDQLCYDSLTWYMIRRCKKLSGISKVRAPQEPAPNQDILAPVDVFTFTVLLDIKSLQTAAVLNKRLPPEIVELVRRQLVGPLVLSKKDIMESQDLNSIIKNLEQQIQILYEYVERRDPEIWSELAKPQWDVPVSREYFDDHEWLSEEDPETIIRYNHGLWAETPGRSKL</sequence>